<reference evidence="1" key="1">
    <citation type="submission" date="2021-01" db="EMBL/GenBank/DDBJ databases">
        <authorList>
            <person name="Corre E."/>
            <person name="Pelletier E."/>
            <person name="Niang G."/>
            <person name="Scheremetjew M."/>
            <person name="Finn R."/>
            <person name="Kale V."/>
            <person name="Holt S."/>
            <person name="Cochrane G."/>
            <person name="Meng A."/>
            <person name="Brown T."/>
            <person name="Cohen L."/>
        </authorList>
    </citation>
    <scope>NUCLEOTIDE SEQUENCE</scope>
    <source>
        <strain evidence="1">CCMP 2712</strain>
    </source>
</reference>
<gene>
    <name evidence="1" type="ORF">GTHE00462_LOCUS29584</name>
</gene>
<protein>
    <submittedName>
        <fullName evidence="1">Uncharacterized protein</fullName>
    </submittedName>
</protein>
<name>A0A7S4P697_GUITH</name>
<accession>A0A7S4P697</accession>
<sequence length="136" mass="15044">MIRSGQAEEPMNTWNNKQAKLRVTYALDVSFISTTITTAISAQHQHTFQSKHIATTFTCTLASISDITSVLAIETSSYPHNFLLLLKHSHHCTGGKLMALQVPTPLNKDIDYTPSQTLNPSYTEPELPCGWGGVKR</sequence>
<organism evidence="1">
    <name type="scientific">Guillardia theta</name>
    <name type="common">Cryptophyte</name>
    <name type="synonym">Cryptomonas phi</name>
    <dbReference type="NCBI Taxonomy" id="55529"/>
    <lineage>
        <taxon>Eukaryota</taxon>
        <taxon>Cryptophyceae</taxon>
        <taxon>Pyrenomonadales</taxon>
        <taxon>Geminigeraceae</taxon>
        <taxon>Guillardia</taxon>
    </lineage>
</organism>
<evidence type="ECO:0000313" key="1">
    <source>
        <dbReference type="EMBL" id="CAE2324834.1"/>
    </source>
</evidence>
<dbReference type="EMBL" id="HBKN01037752">
    <property type="protein sequence ID" value="CAE2324834.1"/>
    <property type="molecule type" value="Transcribed_RNA"/>
</dbReference>
<dbReference type="AlphaFoldDB" id="A0A7S4P697"/>
<proteinExistence type="predicted"/>